<accession>A0A835V0G5</accession>
<reference evidence="2 3" key="1">
    <citation type="journal article" date="2020" name="Nat. Food">
        <title>A phased Vanilla planifolia genome enables genetic improvement of flavour and production.</title>
        <authorList>
            <person name="Hasing T."/>
            <person name="Tang H."/>
            <person name="Brym M."/>
            <person name="Khazi F."/>
            <person name="Huang T."/>
            <person name="Chambers A.H."/>
        </authorList>
    </citation>
    <scope>NUCLEOTIDE SEQUENCE [LARGE SCALE GENOMIC DNA]</scope>
    <source>
        <tissue evidence="2">Leaf</tissue>
    </source>
</reference>
<keyword evidence="3" id="KW-1185">Reference proteome</keyword>
<dbReference type="AlphaFoldDB" id="A0A835V0G5"/>
<protein>
    <submittedName>
        <fullName evidence="2">Uncharacterized protein</fullName>
    </submittedName>
</protein>
<gene>
    <name evidence="2" type="ORF">HPP92_011735</name>
</gene>
<evidence type="ECO:0000256" key="1">
    <source>
        <dbReference type="SAM" id="MobiDB-lite"/>
    </source>
</evidence>
<evidence type="ECO:0000313" key="3">
    <source>
        <dbReference type="Proteomes" id="UP000636800"/>
    </source>
</evidence>
<name>A0A835V0G5_VANPL</name>
<sequence>MKLKATGTLRLQPSDGHARPPLPRHRGHRSRRVWLAHRGLPDAAATHGAVPVPPPAGLVQAGSRTPACPPTPGIVSTRLFPTLVPSTTTWAGLGRWMRAAELLWSKAAGSSRLQNGYVLPMSNGHGSSACFGVDQEGLMGAI</sequence>
<dbReference type="EMBL" id="JADCNL010000005">
    <property type="protein sequence ID" value="KAG0480877.1"/>
    <property type="molecule type" value="Genomic_DNA"/>
</dbReference>
<dbReference type="Proteomes" id="UP000636800">
    <property type="component" value="Chromosome 5"/>
</dbReference>
<organism evidence="2 3">
    <name type="scientific">Vanilla planifolia</name>
    <name type="common">Vanilla</name>
    <dbReference type="NCBI Taxonomy" id="51239"/>
    <lineage>
        <taxon>Eukaryota</taxon>
        <taxon>Viridiplantae</taxon>
        <taxon>Streptophyta</taxon>
        <taxon>Embryophyta</taxon>
        <taxon>Tracheophyta</taxon>
        <taxon>Spermatophyta</taxon>
        <taxon>Magnoliopsida</taxon>
        <taxon>Liliopsida</taxon>
        <taxon>Asparagales</taxon>
        <taxon>Orchidaceae</taxon>
        <taxon>Vanilloideae</taxon>
        <taxon>Vanilleae</taxon>
        <taxon>Vanilla</taxon>
    </lineage>
</organism>
<feature type="region of interest" description="Disordered" evidence="1">
    <location>
        <begin position="1"/>
        <end position="29"/>
    </location>
</feature>
<proteinExistence type="predicted"/>
<evidence type="ECO:0000313" key="2">
    <source>
        <dbReference type="EMBL" id="KAG0480877.1"/>
    </source>
</evidence>
<comment type="caution">
    <text evidence="2">The sequence shown here is derived from an EMBL/GenBank/DDBJ whole genome shotgun (WGS) entry which is preliminary data.</text>
</comment>